<dbReference type="AlphaFoldDB" id="A0A1Y3YN69"/>
<keyword evidence="6" id="KW-0732">Signal</keyword>
<dbReference type="InterPro" id="IPR018060">
    <property type="entry name" value="HTH_AraC"/>
</dbReference>
<keyword evidence="5" id="KW-1133">Transmembrane helix</keyword>
<dbReference type="GO" id="GO:0003700">
    <property type="term" value="F:DNA-binding transcription factor activity"/>
    <property type="evidence" value="ECO:0007669"/>
    <property type="project" value="InterPro"/>
</dbReference>
<dbReference type="RefSeq" id="WP_087426826.1">
    <property type="nucleotide sequence ID" value="NZ_CATZGC010000065.1"/>
</dbReference>
<sequence>MKNFLYICFLFLVDNVFLMAQEKENNEQSSPYTEQYITDIYMTEPDRALQLLDEAEEKRAMLPARINDLRSMVYRNKYQCKLAFRYARRAYVQDSVANNTPEHLLKMTIELADLASLLSEYEVSNRYVVEGIRLARNMNDEQAEAKLLFCMGENKRRLSFKKEAYETFDEAIRLLSDADDAYGLRMLSYFCGVKMSFLIDDDLIDDALAVGLYRQELLDKMERTEGMQEAYLDLQKSYLYSKLAYLYYRSGDKKKAEKCFAKYKSTQVASTPEGKYNATPYLLVTEQYREILDNCRDLKELFREQDTINHQYRGILSKEIMAYIGLGEYKQAAELSALFIAVTDSIHQREKTNAALELDTLYDVDEKEAHIVEQASQLRIRTVSLIFICILVLLALFFLWKVWLQNRNIKDKNRALMKYINEELSAQKKKQQSSGNTEPLLPHHELDTESSDAGQEYEINKLVFQKLDSLIRKDELYLSADLSREDLVRMAHMNNTRFAKMIKENTGTNLNGYINELRLNHAIQLLKEHPEYTLRAIAEASGINSMPTFHNLFKSKTGMTPSEFKKVQMEME</sequence>
<feature type="chain" id="PRO_5012350515" evidence="6">
    <location>
        <begin position="21"/>
        <end position="572"/>
    </location>
</feature>
<keyword evidence="2" id="KW-0238">DNA-binding</keyword>
<dbReference type="PANTHER" id="PTHR43280:SF34">
    <property type="entry name" value="ARAC-FAMILY TRANSCRIPTIONAL REGULATOR"/>
    <property type="match status" value="1"/>
</dbReference>
<keyword evidence="3" id="KW-0804">Transcription</keyword>
<name>A0A1Y3YN69_9BACE</name>
<comment type="caution">
    <text evidence="8">The sequence shown here is derived from an EMBL/GenBank/DDBJ whole genome shotgun (WGS) entry which is preliminary data.</text>
</comment>
<evidence type="ECO:0000256" key="6">
    <source>
        <dbReference type="SAM" id="SignalP"/>
    </source>
</evidence>
<evidence type="ECO:0000256" key="1">
    <source>
        <dbReference type="ARBA" id="ARBA00023015"/>
    </source>
</evidence>
<dbReference type="PANTHER" id="PTHR43280">
    <property type="entry name" value="ARAC-FAMILY TRANSCRIPTIONAL REGULATOR"/>
    <property type="match status" value="1"/>
</dbReference>
<keyword evidence="5" id="KW-0472">Membrane</keyword>
<dbReference type="InterPro" id="IPR011990">
    <property type="entry name" value="TPR-like_helical_dom_sf"/>
</dbReference>
<protein>
    <submittedName>
        <fullName evidence="8">AraC family transcriptional regulator</fullName>
    </submittedName>
</protein>
<dbReference type="InterPro" id="IPR009057">
    <property type="entry name" value="Homeodomain-like_sf"/>
</dbReference>
<accession>A0A1Y3YN69</accession>
<feature type="transmembrane region" description="Helical" evidence="5">
    <location>
        <begin position="383"/>
        <end position="404"/>
    </location>
</feature>
<dbReference type="SUPFAM" id="SSF46689">
    <property type="entry name" value="Homeodomain-like"/>
    <property type="match status" value="1"/>
</dbReference>
<feature type="region of interest" description="Disordered" evidence="4">
    <location>
        <begin position="427"/>
        <end position="447"/>
    </location>
</feature>
<gene>
    <name evidence="8" type="ORF">B5F97_15695</name>
</gene>
<dbReference type="Pfam" id="PF12833">
    <property type="entry name" value="HTH_18"/>
    <property type="match status" value="1"/>
</dbReference>
<dbReference type="Proteomes" id="UP000195386">
    <property type="component" value="Unassembled WGS sequence"/>
</dbReference>
<feature type="domain" description="HTH araC/xylS-type" evidence="7">
    <location>
        <begin position="468"/>
        <end position="567"/>
    </location>
</feature>
<feature type="signal peptide" evidence="6">
    <location>
        <begin position="1"/>
        <end position="20"/>
    </location>
</feature>
<dbReference type="InterPro" id="IPR018062">
    <property type="entry name" value="HTH_AraC-typ_CS"/>
</dbReference>
<dbReference type="EMBL" id="NFII01000020">
    <property type="protein sequence ID" value="OUN99295.1"/>
    <property type="molecule type" value="Genomic_DNA"/>
</dbReference>
<dbReference type="PROSITE" id="PS00041">
    <property type="entry name" value="HTH_ARAC_FAMILY_1"/>
    <property type="match status" value="1"/>
</dbReference>
<proteinExistence type="predicted"/>
<keyword evidence="5" id="KW-0812">Transmembrane</keyword>
<reference evidence="9" key="1">
    <citation type="submission" date="2017-04" db="EMBL/GenBank/DDBJ databases">
        <title>Function of individual gut microbiota members based on whole genome sequencing of pure cultures obtained from chicken caecum.</title>
        <authorList>
            <person name="Medvecky M."/>
            <person name="Cejkova D."/>
            <person name="Polansky O."/>
            <person name="Karasova D."/>
            <person name="Kubasova T."/>
            <person name="Cizek A."/>
            <person name="Rychlik I."/>
        </authorList>
    </citation>
    <scope>NUCLEOTIDE SEQUENCE [LARGE SCALE GENOMIC DNA]</scope>
    <source>
        <strain evidence="9">An43</strain>
    </source>
</reference>
<evidence type="ECO:0000256" key="3">
    <source>
        <dbReference type="ARBA" id="ARBA00023163"/>
    </source>
</evidence>
<evidence type="ECO:0000313" key="8">
    <source>
        <dbReference type="EMBL" id="OUN99295.1"/>
    </source>
</evidence>
<evidence type="ECO:0000256" key="4">
    <source>
        <dbReference type="SAM" id="MobiDB-lite"/>
    </source>
</evidence>
<evidence type="ECO:0000259" key="7">
    <source>
        <dbReference type="PROSITE" id="PS01124"/>
    </source>
</evidence>
<evidence type="ECO:0000313" key="9">
    <source>
        <dbReference type="Proteomes" id="UP000195386"/>
    </source>
</evidence>
<dbReference type="Gene3D" id="1.10.10.60">
    <property type="entry name" value="Homeodomain-like"/>
    <property type="match status" value="2"/>
</dbReference>
<evidence type="ECO:0000256" key="2">
    <source>
        <dbReference type="ARBA" id="ARBA00023125"/>
    </source>
</evidence>
<dbReference type="GO" id="GO:0043565">
    <property type="term" value="F:sequence-specific DNA binding"/>
    <property type="evidence" value="ECO:0007669"/>
    <property type="project" value="InterPro"/>
</dbReference>
<dbReference type="PROSITE" id="PS01124">
    <property type="entry name" value="HTH_ARAC_FAMILY_2"/>
    <property type="match status" value="1"/>
</dbReference>
<dbReference type="SMART" id="SM00342">
    <property type="entry name" value="HTH_ARAC"/>
    <property type="match status" value="1"/>
</dbReference>
<organism evidence="8 9">
    <name type="scientific">Bacteroides clarus</name>
    <dbReference type="NCBI Taxonomy" id="626929"/>
    <lineage>
        <taxon>Bacteria</taxon>
        <taxon>Pseudomonadati</taxon>
        <taxon>Bacteroidota</taxon>
        <taxon>Bacteroidia</taxon>
        <taxon>Bacteroidales</taxon>
        <taxon>Bacteroidaceae</taxon>
        <taxon>Bacteroides</taxon>
    </lineage>
</organism>
<dbReference type="Gene3D" id="1.25.40.10">
    <property type="entry name" value="Tetratricopeptide repeat domain"/>
    <property type="match status" value="1"/>
</dbReference>
<evidence type="ECO:0000256" key="5">
    <source>
        <dbReference type="SAM" id="Phobius"/>
    </source>
</evidence>
<keyword evidence="1" id="KW-0805">Transcription regulation</keyword>